<dbReference type="SMART" id="SM00369">
    <property type="entry name" value="LRR_TYP"/>
    <property type="match status" value="3"/>
</dbReference>
<dbReference type="SUPFAM" id="SSF52058">
    <property type="entry name" value="L domain-like"/>
    <property type="match status" value="1"/>
</dbReference>
<name>A0A6I9WBU2_9HYME</name>
<feature type="domain" description="LRRCT" evidence="7">
    <location>
        <begin position="151"/>
        <end position="200"/>
    </location>
</feature>
<evidence type="ECO:0000313" key="10">
    <source>
        <dbReference type="RefSeq" id="XP_011639827.1"/>
    </source>
</evidence>
<evidence type="ECO:0000259" key="7">
    <source>
        <dbReference type="SMART" id="SM00082"/>
    </source>
</evidence>
<evidence type="ECO:0000256" key="1">
    <source>
        <dbReference type="ARBA" id="ARBA00022614"/>
    </source>
</evidence>
<feature type="compositionally biased region" description="Basic and acidic residues" evidence="4">
    <location>
        <begin position="568"/>
        <end position="584"/>
    </location>
</feature>
<dbReference type="Gene3D" id="3.80.10.10">
    <property type="entry name" value="Ribonuclease Inhibitor"/>
    <property type="match status" value="1"/>
</dbReference>
<feature type="chain" id="PRO_5044636491" evidence="6">
    <location>
        <begin position="24"/>
        <end position="705"/>
    </location>
</feature>
<gene>
    <name evidence="9 10" type="primary">LOC105428919</name>
</gene>
<keyword evidence="5" id="KW-0472">Membrane</keyword>
<dbReference type="InterPro" id="IPR050541">
    <property type="entry name" value="LRR_TM_domain-containing"/>
</dbReference>
<dbReference type="Proteomes" id="UP000504615">
    <property type="component" value="Unplaced"/>
</dbReference>
<feature type="transmembrane region" description="Helical" evidence="5">
    <location>
        <begin position="485"/>
        <end position="507"/>
    </location>
</feature>
<feature type="region of interest" description="Disordered" evidence="4">
    <location>
        <begin position="639"/>
        <end position="671"/>
    </location>
</feature>
<dbReference type="GO" id="GO:0005886">
    <property type="term" value="C:plasma membrane"/>
    <property type="evidence" value="ECO:0007669"/>
    <property type="project" value="TreeGrafter"/>
</dbReference>
<protein>
    <submittedName>
        <fullName evidence="9 10">Protein windpipe</fullName>
    </submittedName>
</protein>
<feature type="compositionally biased region" description="Polar residues" evidence="4">
    <location>
        <begin position="641"/>
        <end position="662"/>
    </location>
</feature>
<evidence type="ECO:0000256" key="5">
    <source>
        <dbReference type="SAM" id="Phobius"/>
    </source>
</evidence>
<keyword evidence="1" id="KW-0433">Leucine-rich repeat</keyword>
<dbReference type="InterPro" id="IPR001611">
    <property type="entry name" value="Leu-rich_rpt"/>
</dbReference>
<keyword evidence="8" id="KW-1185">Reference proteome</keyword>
<feature type="region of interest" description="Disordered" evidence="4">
    <location>
        <begin position="516"/>
        <end position="610"/>
    </location>
</feature>
<evidence type="ECO:0000256" key="2">
    <source>
        <dbReference type="ARBA" id="ARBA00022729"/>
    </source>
</evidence>
<dbReference type="InterPro" id="IPR000483">
    <property type="entry name" value="Cys-rich_flank_reg_C"/>
</dbReference>
<dbReference type="RefSeq" id="XP_011639827.1">
    <property type="nucleotide sequence ID" value="XM_011641525.2"/>
</dbReference>
<keyword evidence="3" id="KW-0677">Repeat</keyword>
<feature type="compositionally biased region" description="Basic and acidic residues" evidence="4">
    <location>
        <begin position="524"/>
        <end position="548"/>
    </location>
</feature>
<dbReference type="Pfam" id="PF13855">
    <property type="entry name" value="LRR_8"/>
    <property type="match status" value="1"/>
</dbReference>
<feature type="region of interest" description="Disordered" evidence="4">
    <location>
        <begin position="452"/>
        <end position="481"/>
    </location>
</feature>
<evidence type="ECO:0000256" key="6">
    <source>
        <dbReference type="SAM" id="SignalP"/>
    </source>
</evidence>
<dbReference type="InterPro" id="IPR032675">
    <property type="entry name" value="LRR_dom_sf"/>
</dbReference>
<feature type="compositionally biased region" description="Acidic residues" evidence="4">
    <location>
        <begin position="350"/>
        <end position="361"/>
    </location>
</feature>
<dbReference type="OrthoDB" id="1741314at2759"/>
<accession>A0A6I9WBU2</accession>
<dbReference type="PANTHER" id="PTHR24369">
    <property type="entry name" value="ANTIGEN BSP, PUTATIVE-RELATED"/>
    <property type="match status" value="1"/>
</dbReference>
<feature type="region of interest" description="Disordered" evidence="4">
    <location>
        <begin position="205"/>
        <end position="224"/>
    </location>
</feature>
<sequence length="705" mass="77875">MQAAPPLLSFLLILLYHSGWTYGLCKLENNTAAWCDKLEDLEHIETHHLEILSVPVAQDILVPGLFDNLTNLRHLDLSNGDLIKIEPGSFQTLNKLKSLNLGENSIENLELGSLEGLIHLRSLNLRKNAIRQLPPALMRLKNLRHLDIYGNPFECNCATLKVRDLIVQRDVTVSKKIVCAGPGNMKGMSLMKLNAAIICSFEEQDREMQNDQAEGSGTDLGSGDILDELSEEEEEDDEYVEIKNSTEKLKELEVETPFPTVLLVDSTTESLSSKESTEITEETIDTTTNSLQRSSEDEEIFFDSEEKKESTTEMSRKKEDVKDALFYPTGGSGDGDEGSGEGSGIWKPYDEEENTEKESTDEGLSIFSYPTNLFSIFFDGFTGSSATTTSKTLDSHEDEFITVSVNKLATEEPIVPVESHSVESDIDKITTETATKVISPILIANDVEVLKSSDTDDKSKSGNVIENVNDKQAEISSPKQSKKGMGSYVVLAVLLAIVAALIGFAAYRGEICRKRKPPDVETGTEMKEIQKPLVEHGDSTQPKKEEKIASNGTNHESVPLMKTNPGGDDAKIDELYDDDYKTQETPRLNGTADHSEPVKPPRKLLNSQDENMISQENEVSEERPRVDVNSLKRNFLEDRTNQQPSTSTMATINGPTTHSSELNGPPLSPGAQRVKITLQENPDSVPKTPILITRTMAGENLVKTP</sequence>
<dbReference type="SMART" id="SM00082">
    <property type="entry name" value="LRRCT"/>
    <property type="match status" value="1"/>
</dbReference>
<keyword evidence="5" id="KW-0812">Transmembrane</keyword>
<reference evidence="9 10" key="1">
    <citation type="submission" date="2025-04" db="UniProtKB">
        <authorList>
            <consortium name="RefSeq"/>
        </authorList>
    </citation>
    <scope>IDENTIFICATION</scope>
</reference>
<feature type="region of interest" description="Disordered" evidence="4">
    <location>
        <begin position="272"/>
        <end position="362"/>
    </location>
</feature>
<organism evidence="8 9">
    <name type="scientific">Pogonomyrmex barbatus</name>
    <name type="common">red harvester ant</name>
    <dbReference type="NCBI Taxonomy" id="144034"/>
    <lineage>
        <taxon>Eukaryota</taxon>
        <taxon>Metazoa</taxon>
        <taxon>Ecdysozoa</taxon>
        <taxon>Arthropoda</taxon>
        <taxon>Hexapoda</taxon>
        <taxon>Insecta</taxon>
        <taxon>Pterygota</taxon>
        <taxon>Neoptera</taxon>
        <taxon>Endopterygota</taxon>
        <taxon>Hymenoptera</taxon>
        <taxon>Apocrita</taxon>
        <taxon>Aculeata</taxon>
        <taxon>Formicoidea</taxon>
        <taxon>Formicidae</taxon>
        <taxon>Myrmicinae</taxon>
        <taxon>Pogonomyrmex</taxon>
    </lineage>
</organism>
<evidence type="ECO:0000256" key="4">
    <source>
        <dbReference type="SAM" id="MobiDB-lite"/>
    </source>
</evidence>
<proteinExistence type="predicted"/>
<dbReference type="RefSeq" id="XP_011639826.1">
    <property type="nucleotide sequence ID" value="XM_011641524.2"/>
</dbReference>
<keyword evidence="5" id="KW-1133">Transmembrane helix</keyword>
<dbReference type="PROSITE" id="PS51450">
    <property type="entry name" value="LRR"/>
    <property type="match status" value="3"/>
</dbReference>
<dbReference type="KEGG" id="pbar:105428919"/>
<feature type="compositionally biased region" description="Basic and acidic residues" evidence="4">
    <location>
        <begin position="304"/>
        <end position="323"/>
    </location>
</feature>
<evidence type="ECO:0000313" key="8">
    <source>
        <dbReference type="Proteomes" id="UP000504615"/>
    </source>
</evidence>
<dbReference type="InterPro" id="IPR003591">
    <property type="entry name" value="Leu-rich_rpt_typical-subtyp"/>
</dbReference>
<evidence type="ECO:0000256" key="3">
    <source>
        <dbReference type="ARBA" id="ARBA00022737"/>
    </source>
</evidence>
<feature type="signal peptide" evidence="6">
    <location>
        <begin position="1"/>
        <end position="23"/>
    </location>
</feature>
<dbReference type="PANTHER" id="PTHR24369:SF210">
    <property type="entry name" value="CHAOPTIN-RELATED"/>
    <property type="match status" value="1"/>
</dbReference>
<dbReference type="AlphaFoldDB" id="A0A6I9WBU2"/>
<dbReference type="CTD" id="37548"/>
<keyword evidence="2 6" id="KW-0732">Signal</keyword>
<dbReference type="GeneID" id="105428919"/>
<evidence type="ECO:0000313" key="9">
    <source>
        <dbReference type="RefSeq" id="XP_011639826.1"/>
    </source>
</evidence>